<feature type="compositionally biased region" description="Basic and acidic residues" evidence="1">
    <location>
        <begin position="207"/>
        <end position="216"/>
    </location>
</feature>
<dbReference type="STRING" id="196109.A0A136JI61"/>
<reference evidence="3" key="1">
    <citation type="submission" date="2016-02" db="EMBL/GenBank/DDBJ databases">
        <title>Draft genome sequence of Microdochium bolleyi, a fungal endophyte of beachgrass.</title>
        <authorList>
            <consortium name="DOE Joint Genome Institute"/>
            <person name="David A.S."/>
            <person name="May G."/>
            <person name="Haridas S."/>
            <person name="Lim J."/>
            <person name="Wang M."/>
            <person name="Labutti K."/>
            <person name="Lipzen A."/>
            <person name="Barry K."/>
            <person name="Grigoriev I.V."/>
        </authorList>
    </citation>
    <scope>NUCLEOTIDE SEQUENCE [LARGE SCALE GENOMIC DNA]</scope>
    <source>
        <strain evidence="3">J235TASD1</strain>
    </source>
</reference>
<name>A0A136JI61_9PEZI</name>
<dbReference type="InParanoid" id="A0A136JI61"/>
<dbReference type="EMBL" id="KQ964245">
    <property type="protein sequence ID" value="KXJ96843.1"/>
    <property type="molecule type" value="Genomic_DNA"/>
</dbReference>
<organism evidence="2 3">
    <name type="scientific">Microdochium bolleyi</name>
    <dbReference type="NCBI Taxonomy" id="196109"/>
    <lineage>
        <taxon>Eukaryota</taxon>
        <taxon>Fungi</taxon>
        <taxon>Dikarya</taxon>
        <taxon>Ascomycota</taxon>
        <taxon>Pezizomycotina</taxon>
        <taxon>Sordariomycetes</taxon>
        <taxon>Xylariomycetidae</taxon>
        <taxon>Xylariales</taxon>
        <taxon>Microdochiaceae</taxon>
        <taxon>Microdochium</taxon>
    </lineage>
</organism>
<evidence type="ECO:0000313" key="3">
    <source>
        <dbReference type="Proteomes" id="UP000070501"/>
    </source>
</evidence>
<feature type="non-terminal residue" evidence="2">
    <location>
        <position position="216"/>
    </location>
</feature>
<dbReference type="OrthoDB" id="5215300at2759"/>
<proteinExistence type="predicted"/>
<feature type="non-terminal residue" evidence="2">
    <location>
        <position position="1"/>
    </location>
</feature>
<accession>A0A136JI61</accession>
<dbReference type="AlphaFoldDB" id="A0A136JI61"/>
<evidence type="ECO:0000256" key="1">
    <source>
        <dbReference type="SAM" id="MobiDB-lite"/>
    </source>
</evidence>
<evidence type="ECO:0000313" key="2">
    <source>
        <dbReference type="EMBL" id="KXJ96843.1"/>
    </source>
</evidence>
<sequence>MDEALSSVLEDRAWRQSTQAVQVWRGKALEKQGVIDDREAAAKQKVVAQWQQSAEETQELAYGAQAHWEDTACTKALKRWNLRRDQNASRPLMVAYALEKKDRRMVRHGLDRWYAKTAERQLSVVAADDRGSAAQSSIATFEEAITSGKGKSPAPSAIPWTASLGQAGRSEDVYVPTPGRPSLMLGDFGMRDMLTTTPLGPVPRRSWHPDTQESSM</sequence>
<gene>
    <name evidence="2" type="ORF">Micbo1qcDRAFT_155524</name>
</gene>
<evidence type="ECO:0008006" key="4">
    <source>
        <dbReference type="Google" id="ProtNLM"/>
    </source>
</evidence>
<feature type="region of interest" description="Disordered" evidence="1">
    <location>
        <begin position="194"/>
        <end position="216"/>
    </location>
</feature>
<keyword evidence="3" id="KW-1185">Reference proteome</keyword>
<dbReference type="Proteomes" id="UP000070501">
    <property type="component" value="Unassembled WGS sequence"/>
</dbReference>
<protein>
    <recommendedName>
        <fullName evidence="4">Sfi1 spindle body domain-containing protein</fullName>
    </recommendedName>
</protein>